<sequence length="1220" mass="132461">MLAGVGCKDYDDDIDKVNDRLDQLETGKLATLEQQIAAINSSIASLETAYKAADAELKTALEKQASDLTAAKSALESSIAALKSTHEADIAKLTGDLNALGSKVEGYNTDLKAEIKKVADDLAANYYTKTVIDQKLAALDAKFAGEIAALDTKITACNEAIDAIKGQIETMKTQIAGKVDQSEYDAFTQATNQSLQANAQAISVLQALCAGFPEGQTIKGYIDAAKADVVAMLDNYLLKNTYEAFLTAYGEFKTSIEGRADAAEAEIDTLNAWMEEMTKDGGTLALLEQRLQSAIDAKTTLAEVKATYNANCDEFLAGVNGIITSALAEDGIIGTELKSKLDALKQNLQDQIDAHEARIGALEGQVGELADRIQSLELVPSCLWDEMAENMIQLGNDYILPDNGEPIDVNTNPKKWITFQVTPAKLAGGIVTGYANGTVSLDFCEEEINPSNTRAQFTNIEKIELVSAAKGQFRMLINTDYYKQQLEEEKVLAIALKIVQTSASEGMQGIEFISKYYAVVPDGENLTDQFIVAKPEGEGYQPLSALEYNTVKYSKFYNDKTPLKMMGEYVVVFEDFDGTLIPVADAAKKYDWDILPKFMKDGDEVAANVSRAAAVSTNGITASDFTFSPALAQSYNVAGNRVTKETVTVKTPNTRNIGGTVTDRGDMTMTVNNKIVTLDQYVAVITYTREMLGDYAVAPTSFDWQYTKWNTNADGDFSNVVYTTSEGRFAATGGAPALTAEQFNDIAGYLENPIEWVVEEASGLDAGIKVSAVRSSLPHDDPDSQWIQFQVSGYSYSEGVRTIKVSKTIDILAGDQIKVTAEITVNGPTAQTLDISKTLKPILTEQNVYTYDQISGNAGDKGVYSSADLRRYFGNTRSNVWKIVGKAAAKTFTSTLTPNAGRTDRTIQFFNGTNGDNPHFGVTLSNMDFSTGAIGFSMNANQTIEVPYGPKIKVVGDFTVTKPTVKLQEGARLLNGVVTLEGVLDFSTGRLTYRNSTFKYNNVDLTLALYAQPADVGATVTYAVNIPQSMVAGQCPAIAADGKTLNWNSAYPADDITITTTLYDANDSKVEVRDFKVAVKKPITAVPTVAENVSIEVPANVRKEINLYDYAQLYDFENNELFSATEGGVVTNQWIGVMNWASISNTYNLNATWSIASVVCEDGASVLDYRFTDGYKFIVNDNTAQTFVKTFTVKAKIAVTGNYGYNESSIFEFKLTPVTE</sequence>
<name>A0A1Y3QXX6_9BACT</name>
<proteinExistence type="predicted"/>
<protein>
    <submittedName>
        <fullName evidence="2">Uncharacterized protein</fullName>
    </submittedName>
</protein>
<organism evidence="2 3">
    <name type="scientific">Alistipes onderdonkii</name>
    <dbReference type="NCBI Taxonomy" id="328813"/>
    <lineage>
        <taxon>Bacteria</taxon>
        <taxon>Pseudomonadati</taxon>
        <taxon>Bacteroidota</taxon>
        <taxon>Bacteroidia</taxon>
        <taxon>Bacteroidales</taxon>
        <taxon>Rikenellaceae</taxon>
        <taxon>Alistipes</taxon>
    </lineage>
</organism>
<evidence type="ECO:0000256" key="1">
    <source>
        <dbReference type="SAM" id="Coils"/>
    </source>
</evidence>
<dbReference type="PANTHER" id="PTHR23159:SF66">
    <property type="entry name" value="OS04G0158400 PROTEIN"/>
    <property type="match status" value="1"/>
</dbReference>
<dbReference type="EMBL" id="NFHB01000005">
    <property type="protein sequence ID" value="OUN03138.1"/>
    <property type="molecule type" value="Genomic_DNA"/>
</dbReference>
<reference evidence="3" key="1">
    <citation type="submission" date="2017-04" db="EMBL/GenBank/DDBJ databases">
        <title>Function of individual gut microbiota members based on whole genome sequencing of pure cultures obtained from chicken caecum.</title>
        <authorList>
            <person name="Medvecky M."/>
            <person name="Cejkova D."/>
            <person name="Polansky O."/>
            <person name="Karasova D."/>
            <person name="Kubasova T."/>
            <person name="Cizek A."/>
            <person name="Rychlik I."/>
        </authorList>
    </citation>
    <scope>NUCLEOTIDE SEQUENCE [LARGE SCALE GENOMIC DNA]</scope>
    <source>
        <strain evidence="3">An90</strain>
    </source>
</reference>
<dbReference type="AlphaFoldDB" id="A0A1Y3QXX6"/>
<feature type="coiled-coil region" evidence="1">
    <location>
        <begin position="338"/>
        <end position="372"/>
    </location>
</feature>
<evidence type="ECO:0000313" key="3">
    <source>
        <dbReference type="Proteomes" id="UP000195772"/>
    </source>
</evidence>
<comment type="caution">
    <text evidence="2">The sequence shown here is derived from an EMBL/GenBank/DDBJ whole genome shotgun (WGS) entry which is preliminary data.</text>
</comment>
<dbReference type="eggNOG" id="COG3883">
    <property type="taxonomic scope" value="Bacteria"/>
</dbReference>
<feature type="coiled-coil region" evidence="1">
    <location>
        <begin position="7"/>
        <end position="78"/>
    </location>
</feature>
<dbReference type="Gene3D" id="1.10.287.1490">
    <property type="match status" value="1"/>
</dbReference>
<evidence type="ECO:0000313" key="2">
    <source>
        <dbReference type="EMBL" id="OUN03138.1"/>
    </source>
</evidence>
<dbReference type="RefSeq" id="WP_087402431.1">
    <property type="nucleotide sequence ID" value="NZ_NFHB01000005.1"/>
</dbReference>
<accession>A0A1Y3QXX6</accession>
<keyword evidence="1" id="KW-0175">Coiled coil</keyword>
<dbReference type="Proteomes" id="UP000195772">
    <property type="component" value="Unassembled WGS sequence"/>
</dbReference>
<dbReference type="PANTHER" id="PTHR23159">
    <property type="entry name" value="CENTROSOMAL PROTEIN 2"/>
    <property type="match status" value="1"/>
</dbReference>
<gene>
    <name evidence="2" type="ORF">B5G41_08825</name>
</gene>